<dbReference type="GO" id="GO:0003677">
    <property type="term" value="F:DNA binding"/>
    <property type="evidence" value="ECO:0007669"/>
    <property type="project" value="UniProtKB-KW"/>
</dbReference>
<dbReference type="AlphaFoldDB" id="A0A4V2JS67"/>
<dbReference type="Pfam" id="PF03466">
    <property type="entry name" value="LysR_substrate"/>
    <property type="match status" value="1"/>
</dbReference>
<proteinExistence type="inferred from homology"/>
<dbReference type="PANTHER" id="PTHR30346:SF0">
    <property type="entry name" value="HCA OPERON TRANSCRIPTIONAL ACTIVATOR HCAR"/>
    <property type="match status" value="1"/>
</dbReference>
<evidence type="ECO:0000313" key="6">
    <source>
        <dbReference type="EMBL" id="TBT82666.1"/>
    </source>
</evidence>
<dbReference type="GO" id="GO:0003700">
    <property type="term" value="F:DNA-binding transcription factor activity"/>
    <property type="evidence" value="ECO:0007669"/>
    <property type="project" value="TreeGrafter"/>
</dbReference>
<dbReference type="RefSeq" id="WP_131169989.1">
    <property type="nucleotide sequence ID" value="NZ_SDMQ01000019.1"/>
</dbReference>
<accession>A0A4V2JS67</accession>
<dbReference type="PANTHER" id="PTHR30346">
    <property type="entry name" value="TRANSCRIPTIONAL DUAL REGULATOR HCAR-RELATED"/>
    <property type="match status" value="1"/>
</dbReference>
<feature type="domain" description="LysR substrate-binding" evidence="5">
    <location>
        <begin position="9"/>
        <end position="95"/>
    </location>
</feature>
<keyword evidence="3" id="KW-0238">DNA-binding</keyword>
<reference evidence="6 7" key="1">
    <citation type="submission" date="2019-01" db="EMBL/GenBank/DDBJ databases">
        <title>Lactibacter flavus gen. nov., sp. nov., a novel bacterium of the family Propionibacteriaceae isolated from raw milk and dairy products.</title>
        <authorList>
            <person name="Huptas C."/>
            <person name="Wenning M."/>
            <person name="Breitenwieser F."/>
            <person name="Doll E."/>
            <person name="Von Neubeck M."/>
            <person name="Busse H.-J."/>
            <person name="Scherer S."/>
        </authorList>
    </citation>
    <scope>NUCLEOTIDE SEQUENCE [LARGE SCALE GENOMIC DNA]</scope>
    <source>
        <strain evidence="6 7">KCTC 33808</strain>
    </source>
</reference>
<dbReference type="EMBL" id="SDMQ01000019">
    <property type="protein sequence ID" value="TBT82666.1"/>
    <property type="molecule type" value="Genomic_DNA"/>
</dbReference>
<dbReference type="Proteomes" id="UP000292373">
    <property type="component" value="Unassembled WGS sequence"/>
</dbReference>
<keyword evidence="7" id="KW-1185">Reference proteome</keyword>
<name>A0A4V2JS67_9ACTN</name>
<evidence type="ECO:0000259" key="5">
    <source>
        <dbReference type="Pfam" id="PF03466"/>
    </source>
</evidence>
<evidence type="ECO:0000256" key="4">
    <source>
        <dbReference type="ARBA" id="ARBA00023163"/>
    </source>
</evidence>
<evidence type="ECO:0000313" key="7">
    <source>
        <dbReference type="Proteomes" id="UP000292373"/>
    </source>
</evidence>
<gene>
    <name evidence="6" type="ORF">ET989_13860</name>
</gene>
<organism evidence="6 7">
    <name type="scientific">Propioniciclava sinopodophylli</name>
    <dbReference type="NCBI Taxonomy" id="1837344"/>
    <lineage>
        <taxon>Bacteria</taxon>
        <taxon>Bacillati</taxon>
        <taxon>Actinomycetota</taxon>
        <taxon>Actinomycetes</taxon>
        <taxon>Propionibacteriales</taxon>
        <taxon>Propionibacteriaceae</taxon>
        <taxon>Propioniciclava</taxon>
    </lineage>
</organism>
<dbReference type="Gene3D" id="3.40.190.290">
    <property type="match status" value="1"/>
</dbReference>
<keyword evidence="4" id="KW-0804">Transcription</keyword>
<evidence type="ECO:0000256" key="1">
    <source>
        <dbReference type="ARBA" id="ARBA00009437"/>
    </source>
</evidence>
<comment type="caution">
    <text evidence="6">The sequence shown here is derived from an EMBL/GenBank/DDBJ whole genome shotgun (WGS) entry which is preliminary data.</text>
</comment>
<evidence type="ECO:0000256" key="2">
    <source>
        <dbReference type="ARBA" id="ARBA00023015"/>
    </source>
</evidence>
<dbReference type="InterPro" id="IPR005119">
    <property type="entry name" value="LysR_subst-bd"/>
</dbReference>
<protein>
    <submittedName>
        <fullName evidence="6">LysR family transcriptional regulator</fullName>
    </submittedName>
</protein>
<dbReference type="GO" id="GO:0032993">
    <property type="term" value="C:protein-DNA complex"/>
    <property type="evidence" value="ECO:0007669"/>
    <property type="project" value="TreeGrafter"/>
</dbReference>
<comment type="similarity">
    <text evidence="1">Belongs to the LysR transcriptional regulatory family.</text>
</comment>
<keyword evidence="2" id="KW-0805">Transcription regulation</keyword>
<sequence length="181" mass="20394">MRVAFVPGVILTKWRRTWAERYPRTPLETFEVTEADQRRVLVSGEVDFCFARLPLDTEGLHLIRLYEEQPVVWVAKDHPISLYDEVTTADLADEDVRTEVTDETIAMVAGGGVVLRVPLSVARAPSRRDLAHRPVTDAPTTTVGLAWLADRDDPVLDDFVGVVRGRSATSSRTVQERSRRR</sequence>
<evidence type="ECO:0000256" key="3">
    <source>
        <dbReference type="ARBA" id="ARBA00023125"/>
    </source>
</evidence>
<dbReference type="OrthoDB" id="3388207at2"/>
<dbReference type="SUPFAM" id="SSF53850">
    <property type="entry name" value="Periplasmic binding protein-like II"/>
    <property type="match status" value="1"/>
</dbReference>